<organism evidence="2">
    <name type="scientific">marine sediment metagenome</name>
    <dbReference type="NCBI Taxonomy" id="412755"/>
    <lineage>
        <taxon>unclassified sequences</taxon>
        <taxon>metagenomes</taxon>
        <taxon>ecological metagenomes</taxon>
    </lineage>
</organism>
<accession>A0A0F9KGL2</accession>
<evidence type="ECO:0000256" key="1">
    <source>
        <dbReference type="SAM" id="Phobius"/>
    </source>
</evidence>
<keyword evidence="1" id="KW-1133">Transmembrane helix</keyword>
<feature type="transmembrane region" description="Helical" evidence="1">
    <location>
        <begin position="44"/>
        <end position="64"/>
    </location>
</feature>
<reference evidence="2" key="1">
    <citation type="journal article" date="2015" name="Nature">
        <title>Complex archaea that bridge the gap between prokaryotes and eukaryotes.</title>
        <authorList>
            <person name="Spang A."/>
            <person name="Saw J.H."/>
            <person name="Jorgensen S.L."/>
            <person name="Zaremba-Niedzwiedzka K."/>
            <person name="Martijn J."/>
            <person name="Lind A.E."/>
            <person name="van Eijk R."/>
            <person name="Schleper C."/>
            <person name="Guy L."/>
            <person name="Ettema T.J."/>
        </authorList>
    </citation>
    <scope>NUCLEOTIDE SEQUENCE</scope>
</reference>
<name>A0A0F9KGL2_9ZZZZ</name>
<gene>
    <name evidence="2" type="ORF">LCGC14_1406160</name>
</gene>
<feature type="transmembrane region" description="Helical" evidence="1">
    <location>
        <begin position="12"/>
        <end position="32"/>
    </location>
</feature>
<evidence type="ECO:0000313" key="2">
    <source>
        <dbReference type="EMBL" id="KKM73866.1"/>
    </source>
</evidence>
<keyword evidence="1" id="KW-0472">Membrane</keyword>
<dbReference type="EMBL" id="LAZR01009233">
    <property type="protein sequence ID" value="KKM73866.1"/>
    <property type="molecule type" value="Genomic_DNA"/>
</dbReference>
<dbReference type="AlphaFoldDB" id="A0A0F9KGL2"/>
<feature type="transmembrane region" description="Helical" evidence="1">
    <location>
        <begin position="84"/>
        <end position="106"/>
    </location>
</feature>
<comment type="caution">
    <text evidence="2">The sequence shown here is derived from an EMBL/GenBank/DDBJ whole genome shotgun (WGS) entry which is preliminary data.</text>
</comment>
<feature type="transmembrane region" description="Helical" evidence="1">
    <location>
        <begin position="112"/>
        <end position="127"/>
    </location>
</feature>
<protein>
    <submittedName>
        <fullName evidence="2">Uncharacterized protein</fullName>
    </submittedName>
</protein>
<keyword evidence="1" id="KW-0812">Transmembrane</keyword>
<proteinExistence type="predicted"/>
<sequence length="151" mass="17101">MQIKTVLKTLLIIHTALCAGLLLFAIFAYNMNRSFTAQMNQKDIFIYIVPIIAAGGYFLSQLVYKKRLLTITQEEKLSIKLGKYQVAAILKYAIIEAPGILALLAYFWSGNALYLVIAIALIIYLFAQRPTVDKIIKELPLTHEEQKTFSK</sequence>